<evidence type="ECO:0000313" key="4">
    <source>
        <dbReference type="EMBL" id="KAK9077849.1"/>
    </source>
</evidence>
<keyword evidence="5" id="KW-1185">Reference proteome</keyword>
<reference evidence="4 5" key="1">
    <citation type="submission" date="2024-04" db="EMBL/GenBank/DDBJ databases">
        <title>The reference genome of an endangered Asteraceae, Deinandra increscens subsp. villosa, native to the Central Coast of California.</title>
        <authorList>
            <person name="Guilliams M."/>
            <person name="Hasenstab-Lehman K."/>
            <person name="Meyer R."/>
            <person name="Mcevoy S."/>
        </authorList>
    </citation>
    <scope>NUCLEOTIDE SEQUENCE [LARGE SCALE GENOMIC DNA]</scope>
    <source>
        <tissue evidence="4">Leaf</tissue>
    </source>
</reference>
<keyword evidence="2 3" id="KW-0472">Membrane</keyword>
<dbReference type="AlphaFoldDB" id="A0AAP0H957"/>
<dbReference type="InterPro" id="IPR044839">
    <property type="entry name" value="NDR1-like"/>
</dbReference>
<dbReference type="GO" id="GO:0005886">
    <property type="term" value="C:plasma membrane"/>
    <property type="evidence" value="ECO:0007669"/>
    <property type="project" value="TreeGrafter"/>
</dbReference>
<sequence>MPPKPPVLTHRRRTNPLIWCYAVVCAILAATIIIVGIIVIAGYLAIRPKFPLLYIHSARLDEADYFPGQGVLDVRLTIIVKAENHNEKTHVSFYDTKLVLGYHGLSIAQLVAGPFDVAKNTSRELNYVVGSSRIPLDLPEQRLTEMSLEKTKVMPFVLKGSSRTRWRVGPLGELKFWLHINCHMWLPTNHSAVYYSHCSTTSHYHLENGGDHIG</sequence>
<dbReference type="PANTHER" id="PTHR31234:SF66">
    <property type="entry name" value="LATE EMBRYOGENESIS ABUNDANT PROTEIN"/>
    <property type="match status" value="1"/>
</dbReference>
<dbReference type="GO" id="GO:0098542">
    <property type="term" value="P:defense response to other organism"/>
    <property type="evidence" value="ECO:0007669"/>
    <property type="project" value="InterPro"/>
</dbReference>
<protein>
    <recommendedName>
        <fullName evidence="6">Late embryogenesis abundant protein LEA-2 subgroup domain-containing protein</fullName>
    </recommendedName>
</protein>
<keyword evidence="3" id="KW-1133">Transmembrane helix</keyword>
<proteinExistence type="predicted"/>
<evidence type="ECO:0000256" key="1">
    <source>
        <dbReference type="ARBA" id="ARBA00004370"/>
    </source>
</evidence>
<accession>A0AAP0H957</accession>
<comment type="caution">
    <text evidence="4">The sequence shown here is derived from an EMBL/GenBank/DDBJ whole genome shotgun (WGS) entry which is preliminary data.</text>
</comment>
<name>A0AAP0H957_9ASTR</name>
<dbReference type="PANTHER" id="PTHR31234">
    <property type="entry name" value="LATE EMBRYOGENESIS ABUNDANT (LEA) HYDROXYPROLINE-RICH GLYCOPROTEIN FAMILY"/>
    <property type="match status" value="1"/>
</dbReference>
<organism evidence="4 5">
    <name type="scientific">Deinandra increscens subsp. villosa</name>
    <dbReference type="NCBI Taxonomy" id="3103831"/>
    <lineage>
        <taxon>Eukaryota</taxon>
        <taxon>Viridiplantae</taxon>
        <taxon>Streptophyta</taxon>
        <taxon>Embryophyta</taxon>
        <taxon>Tracheophyta</taxon>
        <taxon>Spermatophyta</taxon>
        <taxon>Magnoliopsida</taxon>
        <taxon>eudicotyledons</taxon>
        <taxon>Gunneridae</taxon>
        <taxon>Pentapetalae</taxon>
        <taxon>asterids</taxon>
        <taxon>campanulids</taxon>
        <taxon>Asterales</taxon>
        <taxon>Asteraceae</taxon>
        <taxon>Asteroideae</taxon>
        <taxon>Heliantheae alliance</taxon>
        <taxon>Madieae</taxon>
        <taxon>Madiinae</taxon>
        <taxon>Deinandra</taxon>
    </lineage>
</organism>
<evidence type="ECO:0000256" key="2">
    <source>
        <dbReference type="ARBA" id="ARBA00023136"/>
    </source>
</evidence>
<evidence type="ECO:0008006" key="6">
    <source>
        <dbReference type="Google" id="ProtNLM"/>
    </source>
</evidence>
<keyword evidence="3" id="KW-0812">Transmembrane</keyword>
<evidence type="ECO:0000256" key="3">
    <source>
        <dbReference type="SAM" id="Phobius"/>
    </source>
</evidence>
<gene>
    <name evidence="4" type="ORF">SSX86_006187</name>
</gene>
<comment type="subcellular location">
    <subcellularLocation>
        <location evidence="1">Membrane</location>
    </subcellularLocation>
</comment>
<dbReference type="Proteomes" id="UP001408789">
    <property type="component" value="Unassembled WGS sequence"/>
</dbReference>
<evidence type="ECO:0000313" key="5">
    <source>
        <dbReference type="Proteomes" id="UP001408789"/>
    </source>
</evidence>
<dbReference type="EMBL" id="JBCNJP010000007">
    <property type="protein sequence ID" value="KAK9077849.1"/>
    <property type="molecule type" value="Genomic_DNA"/>
</dbReference>
<feature type="transmembrane region" description="Helical" evidence="3">
    <location>
        <begin position="16"/>
        <end position="46"/>
    </location>
</feature>